<dbReference type="PANTHER" id="PTHR37544">
    <property type="entry name" value="SPRAY-RELATED"/>
    <property type="match status" value="1"/>
</dbReference>
<reference evidence="1" key="1">
    <citation type="submission" date="2023-06" db="EMBL/GenBank/DDBJ databases">
        <title>Multi-omics analyses reveal the molecular pathogenesis toolkit of Lasiodiplodia hormozganensis, a cross-kingdom pathogen.</title>
        <authorList>
            <person name="Felix C."/>
            <person name="Meneses R."/>
            <person name="Goncalves M.F.M."/>
            <person name="Tilleman L."/>
            <person name="Duarte A.S."/>
            <person name="Jorrin-Novo J.V."/>
            <person name="Van De Peer Y."/>
            <person name="Deforce D."/>
            <person name="Van Nieuwerburgh F."/>
            <person name="Esteves A.C."/>
            <person name="Alves A."/>
        </authorList>
    </citation>
    <scope>NUCLEOTIDE SEQUENCE</scope>
    <source>
        <strain evidence="1">CBS 339.90</strain>
    </source>
</reference>
<comment type="caution">
    <text evidence="1">The sequence shown here is derived from an EMBL/GenBank/DDBJ whole genome shotgun (WGS) entry which is preliminary data.</text>
</comment>
<proteinExistence type="predicted"/>
<gene>
    <name evidence="1" type="ORF">DIS24_g9081</name>
</gene>
<keyword evidence="2" id="KW-1185">Reference proteome</keyword>
<dbReference type="AlphaFoldDB" id="A0AA40CM14"/>
<evidence type="ECO:0000313" key="1">
    <source>
        <dbReference type="EMBL" id="KAK0642398.1"/>
    </source>
</evidence>
<evidence type="ECO:0000313" key="2">
    <source>
        <dbReference type="Proteomes" id="UP001175001"/>
    </source>
</evidence>
<dbReference type="PANTHER" id="PTHR37544:SF1">
    <property type="entry name" value="PHOSPHORIBOSYLAMINOIMIDAZOLE-SUCCINOCARBOXAMIDE SYNTHASE"/>
    <property type="match status" value="1"/>
</dbReference>
<name>A0AA40CM14_9PEZI</name>
<dbReference type="Proteomes" id="UP001175001">
    <property type="component" value="Unassembled WGS sequence"/>
</dbReference>
<accession>A0AA40CM14</accession>
<protein>
    <submittedName>
        <fullName evidence="1">Uncharacterized protein</fullName>
    </submittedName>
</protein>
<dbReference type="EMBL" id="JAUJDW010000075">
    <property type="protein sequence ID" value="KAK0642398.1"/>
    <property type="molecule type" value="Genomic_DNA"/>
</dbReference>
<sequence length="452" mass="51090">MDDYNVNASLIQIAAKEASLTNKYETFPFLMGLLLRENFTFPQWTYEGLMIPQLSLASNDTRVSSQETLEVDLPALRAVLQCNKVSGDPWNVSGIGGPRWEDYNHTEPRCGNDFISTLGTLQDAPFGTFTPNKWGVGFLWSDRYDESDIRNTGCLTVGGTFGSDLSTYTNIICNTSLEQVTARTHFHLPQYSLINATADESTRKTVSNPDLRYYYDTGFDALLPAYQQAYTTDDLTFDVFFQNLLYGKDNASIASFLHPDNSADVLSAIQSQYQLMMAQVLSDIFRPDPTTNWTATPYHSAANLTATKRLRSTTAWPNATRVNPDRYRLHQSLLSTRILDALLAVIFVCVGASWWLMPMRKEDEILPKNPCSIAAAASLIAGSKMLEEVPPGAEWWSDRELEKRGVWEGSRFRMGWFEREEEGGEVVERFRVDVCAEDRLMGRRGSEERRDE</sequence>
<organism evidence="1 2">
    <name type="scientific">Lasiodiplodia hormozganensis</name>
    <dbReference type="NCBI Taxonomy" id="869390"/>
    <lineage>
        <taxon>Eukaryota</taxon>
        <taxon>Fungi</taxon>
        <taxon>Dikarya</taxon>
        <taxon>Ascomycota</taxon>
        <taxon>Pezizomycotina</taxon>
        <taxon>Dothideomycetes</taxon>
        <taxon>Dothideomycetes incertae sedis</taxon>
        <taxon>Botryosphaeriales</taxon>
        <taxon>Botryosphaeriaceae</taxon>
        <taxon>Lasiodiplodia</taxon>
    </lineage>
</organism>